<dbReference type="PANTHER" id="PTHR21301">
    <property type="entry name" value="REVERSE TRANSCRIPTASE"/>
    <property type="match status" value="1"/>
</dbReference>
<feature type="domain" description="Helix-turn-helix" evidence="1">
    <location>
        <begin position="77"/>
        <end position="126"/>
    </location>
</feature>
<dbReference type="EMBL" id="CAJNOQ010014785">
    <property type="protein sequence ID" value="CAF1348620.1"/>
    <property type="molecule type" value="Genomic_DNA"/>
</dbReference>
<dbReference type="Pfam" id="PF26215">
    <property type="entry name" value="HTH_animal"/>
    <property type="match status" value="1"/>
</dbReference>
<evidence type="ECO:0000259" key="1">
    <source>
        <dbReference type="Pfam" id="PF26215"/>
    </source>
</evidence>
<dbReference type="InterPro" id="IPR058912">
    <property type="entry name" value="HTH_animal"/>
</dbReference>
<keyword evidence="4" id="KW-1185">Reference proteome</keyword>
<dbReference type="EMBL" id="CAJOBC010063031">
    <property type="protein sequence ID" value="CAF4216542.1"/>
    <property type="molecule type" value="Genomic_DNA"/>
</dbReference>
<accession>A0A815H8B0</accession>
<sequence>MWHWQQKLVNEQNQSGEFFGRSEQELIEFLNVANNWHTNIKLDYKIGKSLLFLDVLLTNNNGILETSVYHKPAAEPYVVPFVSDHPRHVFGNITQTALARAVRYSSAFKAFQNEQRYIELMLLYNG</sequence>
<dbReference type="AlphaFoldDB" id="A0A815H8B0"/>
<dbReference type="Proteomes" id="UP000663829">
    <property type="component" value="Unassembled WGS sequence"/>
</dbReference>
<gene>
    <name evidence="2" type="ORF">GPM918_LOCUS30790</name>
    <name evidence="3" type="ORF">SRO942_LOCUS31416</name>
</gene>
<organism evidence="2 4">
    <name type="scientific">Didymodactylos carnosus</name>
    <dbReference type="NCBI Taxonomy" id="1234261"/>
    <lineage>
        <taxon>Eukaryota</taxon>
        <taxon>Metazoa</taxon>
        <taxon>Spiralia</taxon>
        <taxon>Gnathifera</taxon>
        <taxon>Rotifera</taxon>
        <taxon>Eurotatoria</taxon>
        <taxon>Bdelloidea</taxon>
        <taxon>Philodinida</taxon>
        <taxon>Philodinidae</taxon>
        <taxon>Didymodactylos</taxon>
    </lineage>
</organism>
<name>A0A815H8B0_9BILA</name>
<dbReference type="OrthoDB" id="10018421at2759"/>
<evidence type="ECO:0000313" key="4">
    <source>
        <dbReference type="Proteomes" id="UP000663829"/>
    </source>
</evidence>
<dbReference type="PANTHER" id="PTHR21301:SF10">
    <property type="entry name" value="REVERSE TRANSCRIPTASE DOMAIN-CONTAINING PROTEIN"/>
    <property type="match status" value="1"/>
</dbReference>
<evidence type="ECO:0000313" key="2">
    <source>
        <dbReference type="EMBL" id="CAF1348620.1"/>
    </source>
</evidence>
<proteinExistence type="predicted"/>
<protein>
    <recommendedName>
        <fullName evidence="1">Helix-turn-helix domain-containing protein</fullName>
    </recommendedName>
</protein>
<evidence type="ECO:0000313" key="3">
    <source>
        <dbReference type="EMBL" id="CAF4216542.1"/>
    </source>
</evidence>
<reference evidence="2" key="1">
    <citation type="submission" date="2021-02" db="EMBL/GenBank/DDBJ databases">
        <authorList>
            <person name="Nowell W R."/>
        </authorList>
    </citation>
    <scope>NUCLEOTIDE SEQUENCE</scope>
</reference>
<dbReference type="Proteomes" id="UP000681722">
    <property type="component" value="Unassembled WGS sequence"/>
</dbReference>
<comment type="caution">
    <text evidence="2">The sequence shown here is derived from an EMBL/GenBank/DDBJ whole genome shotgun (WGS) entry which is preliminary data.</text>
</comment>